<reference evidence="1" key="1">
    <citation type="journal article" date="2014" name="Front. Microbiol.">
        <title>High frequency of phylogenetically diverse reductive dehalogenase-homologous genes in deep subseafloor sedimentary metagenomes.</title>
        <authorList>
            <person name="Kawai M."/>
            <person name="Futagami T."/>
            <person name="Toyoda A."/>
            <person name="Takaki Y."/>
            <person name="Nishi S."/>
            <person name="Hori S."/>
            <person name="Arai W."/>
            <person name="Tsubouchi T."/>
            <person name="Morono Y."/>
            <person name="Uchiyama I."/>
            <person name="Ito T."/>
            <person name="Fujiyama A."/>
            <person name="Inagaki F."/>
            <person name="Takami H."/>
        </authorList>
    </citation>
    <scope>NUCLEOTIDE SEQUENCE</scope>
    <source>
        <strain evidence="1">Expedition CK06-06</strain>
    </source>
</reference>
<dbReference type="AlphaFoldDB" id="X1TB82"/>
<gene>
    <name evidence="1" type="ORF">S12H4_35981</name>
</gene>
<sequence>LEKSYYDEFYAPIMEYMYKALEGVARGGIMV</sequence>
<proteinExistence type="predicted"/>
<protein>
    <submittedName>
        <fullName evidence="1">Uncharacterized protein</fullName>
    </submittedName>
</protein>
<dbReference type="EMBL" id="BARW01021421">
    <property type="protein sequence ID" value="GAI88626.1"/>
    <property type="molecule type" value="Genomic_DNA"/>
</dbReference>
<feature type="non-terminal residue" evidence="1">
    <location>
        <position position="1"/>
    </location>
</feature>
<comment type="caution">
    <text evidence="1">The sequence shown here is derived from an EMBL/GenBank/DDBJ whole genome shotgun (WGS) entry which is preliminary data.</text>
</comment>
<name>X1TB82_9ZZZZ</name>
<evidence type="ECO:0000313" key="1">
    <source>
        <dbReference type="EMBL" id="GAI88626.1"/>
    </source>
</evidence>
<organism evidence="1">
    <name type="scientific">marine sediment metagenome</name>
    <dbReference type="NCBI Taxonomy" id="412755"/>
    <lineage>
        <taxon>unclassified sequences</taxon>
        <taxon>metagenomes</taxon>
        <taxon>ecological metagenomes</taxon>
    </lineage>
</organism>
<accession>X1TB82</accession>